<dbReference type="Proteomes" id="UP001139369">
    <property type="component" value="Unassembled WGS sequence"/>
</dbReference>
<feature type="domain" description="Response regulatory" evidence="2">
    <location>
        <begin position="4"/>
        <end position="118"/>
    </location>
</feature>
<feature type="modified residue" description="4-aspartylphosphate" evidence="1">
    <location>
        <position position="54"/>
    </location>
</feature>
<dbReference type="SMART" id="SM00448">
    <property type="entry name" value="REC"/>
    <property type="match status" value="1"/>
</dbReference>
<dbReference type="EMBL" id="JAKQYM010000001">
    <property type="protein sequence ID" value="MCI2227836.1"/>
    <property type="molecule type" value="Genomic_DNA"/>
</dbReference>
<dbReference type="PROSITE" id="PS50110">
    <property type="entry name" value="RESPONSE_REGULATORY"/>
    <property type="match status" value="1"/>
</dbReference>
<dbReference type="InterPro" id="IPR046947">
    <property type="entry name" value="LytR-like"/>
</dbReference>
<dbReference type="SMART" id="SM00850">
    <property type="entry name" value="LytTR"/>
    <property type="match status" value="1"/>
</dbReference>
<keyword evidence="5" id="KW-1185">Reference proteome</keyword>
<dbReference type="GO" id="GO:0000156">
    <property type="term" value="F:phosphorelay response regulator activity"/>
    <property type="evidence" value="ECO:0007669"/>
    <property type="project" value="InterPro"/>
</dbReference>
<dbReference type="SUPFAM" id="SSF52172">
    <property type="entry name" value="CheY-like"/>
    <property type="match status" value="1"/>
</dbReference>
<keyword evidence="1" id="KW-0597">Phosphoprotein</keyword>
<feature type="domain" description="HTH LytTR-type" evidence="3">
    <location>
        <begin position="129"/>
        <end position="199"/>
    </location>
</feature>
<dbReference type="AlphaFoldDB" id="A0A9X1VQY8"/>
<dbReference type="Pfam" id="PF04397">
    <property type="entry name" value="LytTR"/>
    <property type="match status" value="1"/>
</dbReference>
<dbReference type="PANTHER" id="PTHR37299">
    <property type="entry name" value="TRANSCRIPTIONAL REGULATOR-RELATED"/>
    <property type="match status" value="1"/>
</dbReference>
<dbReference type="PANTHER" id="PTHR37299:SF1">
    <property type="entry name" value="STAGE 0 SPORULATION PROTEIN A HOMOLOG"/>
    <property type="match status" value="1"/>
</dbReference>
<reference evidence="4" key="1">
    <citation type="submission" date="2022-02" db="EMBL/GenBank/DDBJ databases">
        <title>Polaribacter sp. MSW13, isolated from seawater.</title>
        <authorList>
            <person name="Kristyanto S."/>
            <person name="Jung J."/>
            <person name="Jeon C.O."/>
        </authorList>
    </citation>
    <scope>NUCLEOTIDE SEQUENCE</scope>
    <source>
        <strain evidence="4">MSW13</strain>
    </source>
</reference>
<dbReference type="Gene3D" id="2.40.50.1020">
    <property type="entry name" value="LytTr DNA-binding domain"/>
    <property type="match status" value="1"/>
</dbReference>
<gene>
    <name evidence="4" type="ORF">MC378_01570</name>
</gene>
<dbReference type="Pfam" id="PF00072">
    <property type="entry name" value="Response_reg"/>
    <property type="match status" value="1"/>
</dbReference>
<protein>
    <submittedName>
        <fullName evidence="4">Response regulator transcription factor</fullName>
    </submittedName>
</protein>
<evidence type="ECO:0000256" key="1">
    <source>
        <dbReference type="PROSITE-ProRule" id="PRU00169"/>
    </source>
</evidence>
<accession>A0A9X1VQY8</accession>
<proteinExistence type="predicted"/>
<dbReference type="InterPro" id="IPR007492">
    <property type="entry name" value="LytTR_DNA-bd_dom"/>
</dbReference>
<dbReference type="GO" id="GO:0003677">
    <property type="term" value="F:DNA binding"/>
    <property type="evidence" value="ECO:0007669"/>
    <property type="project" value="InterPro"/>
</dbReference>
<dbReference type="Gene3D" id="3.40.50.2300">
    <property type="match status" value="1"/>
</dbReference>
<evidence type="ECO:0000313" key="4">
    <source>
        <dbReference type="EMBL" id="MCI2227836.1"/>
    </source>
</evidence>
<dbReference type="PROSITE" id="PS50930">
    <property type="entry name" value="HTH_LYTTR"/>
    <property type="match status" value="1"/>
</dbReference>
<dbReference type="InterPro" id="IPR011006">
    <property type="entry name" value="CheY-like_superfamily"/>
</dbReference>
<comment type="caution">
    <text evidence="4">The sequence shown here is derived from an EMBL/GenBank/DDBJ whole genome shotgun (WGS) entry which is preliminary data.</text>
</comment>
<dbReference type="InterPro" id="IPR001789">
    <property type="entry name" value="Sig_transdc_resp-reg_receiver"/>
</dbReference>
<evidence type="ECO:0000313" key="5">
    <source>
        <dbReference type="Proteomes" id="UP001139369"/>
    </source>
</evidence>
<organism evidence="4 5">
    <name type="scientific">Polaribacter marinus</name>
    <dbReference type="NCBI Taxonomy" id="2916838"/>
    <lineage>
        <taxon>Bacteria</taxon>
        <taxon>Pseudomonadati</taxon>
        <taxon>Bacteroidota</taxon>
        <taxon>Flavobacteriia</taxon>
        <taxon>Flavobacteriales</taxon>
        <taxon>Flavobacteriaceae</taxon>
    </lineage>
</organism>
<name>A0A9X1VQY8_9FLAO</name>
<evidence type="ECO:0000259" key="2">
    <source>
        <dbReference type="PROSITE" id="PS50110"/>
    </source>
</evidence>
<dbReference type="RefSeq" id="WP_242176956.1">
    <property type="nucleotide sequence ID" value="NZ_JAKQYM010000001.1"/>
</dbReference>
<evidence type="ECO:0000259" key="3">
    <source>
        <dbReference type="PROSITE" id="PS50930"/>
    </source>
</evidence>
<sequence>MKHKLLIIEDDPFISLNIQYALEAKGFHVIGIAETVTAAEELFYLEKPDLCLIDIQLGDSVSGVEFAKVLDQQQLPYFYLTSQTDPLTLLEVSKTKPLGYIVKPFTDTGLWSSISVVWQQYLSKNGNKLTIKTDGYVHIIPENDILFLEAFDNYCYIQTAEKKLLVPHTLKKTREQLKGNHFFMVHRSYWVNTQKIKSISNHTVVIHEFEVALSRARKEALISFMNEI</sequence>